<feature type="non-terminal residue" evidence="1">
    <location>
        <position position="1"/>
    </location>
</feature>
<organism evidence="1">
    <name type="scientific">human gut metagenome</name>
    <dbReference type="NCBI Taxonomy" id="408170"/>
    <lineage>
        <taxon>unclassified sequences</taxon>
        <taxon>metagenomes</taxon>
        <taxon>organismal metagenomes</taxon>
    </lineage>
</organism>
<name>K1RNU3_9ZZZZ</name>
<reference evidence="1" key="1">
    <citation type="journal article" date="2013" name="Environ. Microbiol.">
        <title>Microbiota from the distal guts of lean and obese adolescents exhibit partial functional redundancy besides clear differences in community structure.</title>
        <authorList>
            <person name="Ferrer M."/>
            <person name="Ruiz A."/>
            <person name="Lanza F."/>
            <person name="Haange S.B."/>
            <person name="Oberbach A."/>
            <person name="Till H."/>
            <person name="Bargiela R."/>
            <person name="Campoy C."/>
            <person name="Segura M.T."/>
            <person name="Richter M."/>
            <person name="von Bergen M."/>
            <person name="Seifert J."/>
            <person name="Suarez A."/>
        </authorList>
    </citation>
    <scope>NUCLEOTIDE SEQUENCE</scope>
</reference>
<dbReference type="EMBL" id="AJWY01013983">
    <property type="protein sequence ID" value="EKC45174.1"/>
    <property type="molecule type" value="Genomic_DNA"/>
</dbReference>
<dbReference type="Pfam" id="PF12784">
    <property type="entry name" value="PDDEXK_2"/>
    <property type="match status" value="1"/>
</dbReference>
<evidence type="ECO:0000313" key="1">
    <source>
        <dbReference type="EMBL" id="EKC45174.1"/>
    </source>
</evidence>
<protein>
    <recommendedName>
        <fullName evidence="2">PD-(D/E)XK nuclease family transposase</fullName>
    </recommendedName>
</protein>
<proteinExistence type="predicted"/>
<evidence type="ECO:0008006" key="2">
    <source>
        <dbReference type="Google" id="ProtNLM"/>
    </source>
</evidence>
<accession>K1RNU3</accession>
<comment type="caution">
    <text evidence="1">The sequence shown here is derived from an EMBL/GenBank/DDBJ whole genome shotgun (WGS) entry which is preliminary data.</text>
</comment>
<gene>
    <name evidence="1" type="ORF">LEA_20347</name>
</gene>
<dbReference type="AlphaFoldDB" id="K1RNU3"/>
<sequence length="202" mass="23086">LRGRSVRLDIIAYDKQGKIYNIEVQRKDAGALPKRARYNSSMMDANITRPGEGLENLPETYVIFITENDYFQSALPLYHIDRTVRELSAPFQDEAHIIYVNGQYRGEDPIGSVMHDFFCADPKSMNNAILANEVAKYKDTDKGVSSMCRIMEELTNESREEGRLANLLENVKKFMARGMSFDEVADTLELSKEDREFVLSNL</sequence>